<reference evidence="2" key="1">
    <citation type="journal article" name="BMC Genomics">
        <title>Long-read sequencing and de novo genome assembly of marine medaka (Oryzias melastigma).</title>
        <authorList>
            <person name="Liang P."/>
            <person name="Saqib H.S.A."/>
            <person name="Ni X."/>
            <person name="Shen Y."/>
        </authorList>
    </citation>
    <scope>NUCLEOTIDE SEQUENCE</scope>
    <source>
        <strain evidence="2">Bigg-433</strain>
    </source>
</reference>
<protein>
    <recommendedName>
        <fullName evidence="1">CxC7-like cysteine cluster associated with KDZ transposases domain-containing protein</fullName>
    </recommendedName>
</protein>
<organism evidence="2 3">
    <name type="scientific">Oryzias melastigma</name>
    <name type="common">Marine medaka</name>
    <dbReference type="NCBI Taxonomy" id="30732"/>
    <lineage>
        <taxon>Eukaryota</taxon>
        <taxon>Metazoa</taxon>
        <taxon>Chordata</taxon>
        <taxon>Craniata</taxon>
        <taxon>Vertebrata</taxon>
        <taxon>Euteleostomi</taxon>
        <taxon>Actinopterygii</taxon>
        <taxon>Neopterygii</taxon>
        <taxon>Teleostei</taxon>
        <taxon>Neoteleostei</taxon>
        <taxon>Acanthomorphata</taxon>
        <taxon>Ovalentaria</taxon>
        <taxon>Atherinomorphae</taxon>
        <taxon>Beloniformes</taxon>
        <taxon>Adrianichthyidae</taxon>
        <taxon>Oryziinae</taxon>
        <taxon>Oryzias</taxon>
    </lineage>
</organism>
<dbReference type="AlphaFoldDB" id="A0A834FA74"/>
<dbReference type="Pfam" id="PF18866">
    <property type="entry name" value="CxC7"/>
    <property type="match status" value="1"/>
</dbReference>
<dbReference type="Proteomes" id="UP000646548">
    <property type="component" value="Unassembled WGS sequence"/>
</dbReference>
<gene>
    <name evidence="2" type="ORF">FQA47_001822</name>
</gene>
<sequence length="148" mass="17262">MLMGTLQPVFRVPKVKKLPSPTPVRKLPTSVLRDILEEVVLLEGDPAILKLALVCSTFRDHVSSEHFRRRAHFKWLRSVCTWSRFSTLYREQYFVMYSIEVCRECGEMYKHCPRGFVGSGKRGQLRGFYSEDMPPGYCSHYCEQISSY</sequence>
<evidence type="ECO:0000313" key="3">
    <source>
        <dbReference type="Proteomes" id="UP000646548"/>
    </source>
</evidence>
<proteinExistence type="predicted"/>
<dbReference type="InterPro" id="IPR036047">
    <property type="entry name" value="F-box-like_dom_sf"/>
</dbReference>
<dbReference type="InterPro" id="IPR041300">
    <property type="entry name" value="CxC7"/>
</dbReference>
<comment type="caution">
    <text evidence="2">The sequence shown here is derived from an EMBL/GenBank/DDBJ whole genome shotgun (WGS) entry which is preliminary data.</text>
</comment>
<name>A0A834FA74_ORYME</name>
<evidence type="ECO:0000313" key="2">
    <source>
        <dbReference type="EMBL" id="KAF6727041.1"/>
    </source>
</evidence>
<dbReference type="EMBL" id="WKFB01000314">
    <property type="protein sequence ID" value="KAF6727041.1"/>
    <property type="molecule type" value="Genomic_DNA"/>
</dbReference>
<feature type="domain" description="CxC7-like cysteine cluster associated with KDZ transposases" evidence="1">
    <location>
        <begin position="82"/>
        <end position="142"/>
    </location>
</feature>
<evidence type="ECO:0000259" key="1">
    <source>
        <dbReference type="Pfam" id="PF18866"/>
    </source>
</evidence>
<dbReference type="SUPFAM" id="SSF81383">
    <property type="entry name" value="F-box domain"/>
    <property type="match status" value="1"/>
</dbReference>
<accession>A0A834FA74</accession>